<protein>
    <submittedName>
        <fullName evidence="1">Uncharacterized protein</fullName>
    </submittedName>
</protein>
<evidence type="ECO:0000313" key="1">
    <source>
        <dbReference type="EMBL" id="VDK47928.1"/>
    </source>
</evidence>
<gene>
    <name evidence="1" type="ORF">CGOC_LOCUS1153</name>
</gene>
<accession>A0A3P6S1J1</accession>
<dbReference type="Proteomes" id="UP000271889">
    <property type="component" value="Unassembled WGS sequence"/>
</dbReference>
<name>A0A3P6S1J1_CYLGO</name>
<proteinExistence type="predicted"/>
<reference evidence="1 2" key="1">
    <citation type="submission" date="2018-11" db="EMBL/GenBank/DDBJ databases">
        <authorList>
            <consortium name="Pathogen Informatics"/>
        </authorList>
    </citation>
    <scope>NUCLEOTIDE SEQUENCE [LARGE SCALE GENOMIC DNA]</scope>
</reference>
<evidence type="ECO:0000313" key="2">
    <source>
        <dbReference type="Proteomes" id="UP000271889"/>
    </source>
</evidence>
<keyword evidence="2" id="KW-1185">Reference proteome</keyword>
<dbReference type="EMBL" id="UYRV01002014">
    <property type="protein sequence ID" value="VDK47928.1"/>
    <property type="molecule type" value="Genomic_DNA"/>
</dbReference>
<sequence>MKPTPPPVALTIKINNDKEEKKVDECTDTQLDCSLDQKALEHVESEAELRMKADVSSTPVSAFLKFSQHQRKSYFTGSSKRTTPFPFRRETHTVDYHYRGAVHREQRTVVNLIPIALSPWSDEAAQCN</sequence>
<organism evidence="1 2">
    <name type="scientific">Cylicostephanus goldi</name>
    <name type="common">Nematode worm</name>
    <dbReference type="NCBI Taxonomy" id="71465"/>
    <lineage>
        <taxon>Eukaryota</taxon>
        <taxon>Metazoa</taxon>
        <taxon>Ecdysozoa</taxon>
        <taxon>Nematoda</taxon>
        <taxon>Chromadorea</taxon>
        <taxon>Rhabditida</taxon>
        <taxon>Rhabditina</taxon>
        <taxon>Rhabditomorpha</taxon>
        <taxon>Strongyloidea</taxon>
        <taxon>Strongylidae</taxon>
        <taxon>Cylicostephanus</taxon>
    </lineage>
</organism>
<dbReference type="AlphaFoldDB" id="A0A3P6S1J1"/>